<protein>
    <submittedName>
        <fullName evidence="5">PRO1A C6 Zink-finger protein</fullName>
    </submittedName>
</protein>
<dbReference type="KEGG" id="chig:CH63R_07301"/>
<dbReference type="InterPro" id="IPR001138">
    <property type="entry name" value="Zn2Cys6_DnaBD"/>
</dbReference>
<dbReference type="SUPFAM" id="SSF57701">
    <property type="entry name" value="Zn2/Cys6 DNA-binding domain"/>
    <property type="match status" value="1"/>
</dbReference>
<feature type="compositionally biased region" description="Basic and acidic residues" evidence="3">
    <location>
        <begin position="132"/>
        <end position="145"/>
    </location>
</feature>
<dbReference type="VEuPathDB" id="FungiDB:CH63R_07301"/>
<evidence type="ECO:0000256" key="2">
    <source>
        <dbReference type="ARBA" id="ARBA00023242"/>
    </source>
</evidence>
<comment type="subcellular location">
    <subcellularLocation>
        <location evidence="1">Nucleus</location>
    </subcellularLocation>
</comment>
<proteinExistence type="predicted"/>
<gene>
    <name evidence="5" type="ORF">CH63R_07301</name>
</gene>
<accession>A0A1B7Y910</accession>
<dbReference type="Pfam" id="PF00172">
    <property type="entry name" value="Zn_clus"/>
    <property type="match status" value="1"/>
</dbReference>
<dbReference type="SMART" id="SM00066">
    <property type="entry name" value="GAL4"/>
    <property type="match status" value="1"/>
</dbReference>
<dbReference type="CDD" id="cd00067">
    <property type="entry name" value="GAL4"/>
    <property type="match status" value="1"/>
</dbReference>
<dbReference type="PROSITE" id="PS50048">
    <property type="entry name" value="ZN2_CY6_FUNGAL_2"/>
    <property type="match status" value="1"/>
</dbReference>
<dbReference type="PANTHER" id="PTHR37534:SF20">
    <property type="entry name" value="PRO1A C6 ZINK-FINGER PROTEIN"/>
    <property type="match status" value="1"/>
</dbReference>
<evidence type="ECO:0000259" key="4">
    <source>
        <dbReference type="PROSITE" id="PS50048"/>
    </source>
</evidence>
<feature type="domain" description="Zn(2)-C6 fungal-type" evidence="4">
    <location>
        <begin position="49"/>
        <end position="77"/>
    </location>
</feature>
<dbReference type="EMBL" id="LTAN01000005">
    <property type="protein sequence ID" value="OBR08536.1"/>
    <property type="molecule type" value="Genomic_DNA"/>
</dbReference>
<dbReference type="GeneID" id="28866383"/>
<dbReference type="Pfam" id="PF11951">
    <property type="entry name" value="Fungal_trans_2"/>
    <property type="match status" value="1"/>
</dbReference>
<dbReference type="GO" id="GO:0008270">
    <property type="term" value="F:zinc ion binding"/>
    <property type="evidence" value="ECO:0007669"/>
    <property type="project" value="InterPro"/>
</dbReference>
<evidence type="ECO:0000256" key="3">
    <source>
        <dbReference type="SAM" id="MobiDB-lite"/>
    </source>
</evidence>
<evidence type="ECO:0000313" key="6">
    <source>
        <dbReference type="Proteomes" id="UP000092177"/>
    </source>
</evidence>
<dbReference type="InterPro" id="IPR036864">
    <property type="entry name" value="Zn2-C6_fun-type_DNA-bd_sf"/>
</dbReference>
<dbReference type="InterPro" id="IPR021858">
    <property type="entry name" value="Fun_TF"/>
</dbReference>
<feature type="region of interest" description="Disordered" evidence="3">
    <location>
        <begin position="109"/>
        <end position="160"/>
    </location>
</feature>
<organism evidence="5 6">
    <name type="scientific">Colletotrichum higginsianum (strain IMI 349063)</name>
    <name type="common">Crucifer anthracnose fungus</name>
    <dbReference type="NCBI Taxonomy" id="759273"/>
    <lineage>
        <taxon>Eukaryota</taxon>
        <taxon>Fungi</taxon>
        <taxon>Dikarya</taxon>
        <taxon>Ascomycota</taxon>
        <taxon>Pezizomycotina</taxon>
        <taxon>Sordariomycetes</taxon>
        <taxon>Hypocreomycetidae</taxon>
        <taxon>Glomerellales</taxon>
        <taxon>Glomerellaceae</taxon>
        <taxon>Colletotrichum</taxon>
        <taxon>Colletotrichum destructivum species complex</taxon>
    </lineage>
</organism>
<dbReference type="AlphaFoldDB" id="A0A1B7Y910"/>
<keyword evidence="2" id="KW-0539">Nucleus</keyword>
<dbReference type="RefSeq" id="XP_018157054.1">
    <property type="nucleotide sequence ID" value="XM_018302276.1"/>
</dbReference>
<dbReference type="GO" id="GO:0005634">
    <property type="term" value="C:nucleus"/>
    <property type="evidence" value="ECO:0007669"/>
    <property type="project" value="UniProtKB-SubCell"/>
</dbReference>
<evidence type="ECO:0000256" key="1">
    <source>
        <dbReference type="ARBA" id="ARBA00004123"/>
    </source>
</evidence>
<dbReference type="GO" id="GO:0000981">
    <property type="term" value="F:DNA-binding transcription factor activity, RNA polymerase II-specific"/>
    <property type="evidence" value="ECO:0007669"/>
    <property type="project" value="InterPro"/>
</dbReference>
<dbReference type="PANTHER" id="PTHR37534">
    <property type="entry name" value="TRANSCRIPTIONAL ACTIVATOR PROTEIN UGA3"/>
    <property type="match status" value="1"/>
</dbReference>
<comment type="caution">
    <text evidence="5">The sequence shown here is derived from an EMBL/GenBank/DDBJ whole genome shotgun (WGS) entry which is preliminary data.</text>
</comment>
<dbReference type="Gene3D" id="4.10.240.10">
    <property type="entry name" value="Zn(2)-C6 fungal-type DNA-binding domain"/>
    <property type="match status" value="1"/>
</dbReference>
<feature type="compositionally biased region" description="Low complexity" evidence="3">
    <location>
        <begin position="109"/>
        <end position="129"/>
    </location>
</feature>
<sequence>MVRGRRATRAAGPHCNNNRLIGICFHPIHNHTARHLDAMGSEAKRLKSGCWTCRLRRKKCEEGGPPCLTCVNRQIHCHGYGPKPEWKDKGEKERQEAIRLRIRSSRSSAVSAEAFKATPSTASSSPAPATEDDVHLTSHAADDAPRTSTPQENRSNDYGFPMESELGFMDTANLDPIFLADQWNYFDPGLPIPGTPMDQELAMNAMTESNIAPQLAKSPLSMSEPGLNPKSSEREMDLVMHYVDYVSIGDQEPGRRVHGSSKGWLLSTLLRSPGFYNTAISLSAYHQHLKATARGEPGAAAYHDYQKYRLRATQIFECSRPGFLGENLICAVELARLETVGGNRERSQSYLRSALSLLEQPKIQSRACGITASSGLITPTSPSSFSSGTMVTRQAPPPLPSETERKALSHSQALLAWMDILTCSVQRTMPAAHETYRSLLSNSSFCLCFRAVTGCESWILQTIMDVVALDTWKRDQEARRDLSIRQLVKRADEITSAIEANVGDLGAALGLPGQPSLGDSARNDERPGPSLTLLYAQAALVYLNFIVSGPNCGALEVRQSIDCAIASWKSVPLYNRRRLLVWPLLITATLAKGQQRDFFRNLIESCPESRTPGNHYNIWSVVTACWEEVDAQTGTGQTRMKSWGHTSDKHELGLLIC</sequence>
<keyword evidence="6" id="KW-1185">Reference proteome</keyword>
<evidence type="ECO:0000313" key="5">
    <source>
        <dbReference type="EMBL" id="OBR08536.1"/>
    </source>
</evidence>
<feature type="region of interest" description="Disordered" evidence="3">
    <location>
        <begin position="382"/>
        <end position="402"/>
    </location>
</feature>
<name>A0A1B7Y910_COLHI</name>
<reference evidence="6" key="1">
    <citation type="journal article" date="2017" name="BMC Genomics">
        <title>Gapless genome assembly of Colletotrichum higginsianum reveals chromosome structure and association of transposable elements with secondary metabolite gene clusters.</title>
        <authorList>
            <person name="Dallery J.-F."/>
            <person name="Lapalu N."/>
            <person name="Zampounis A."/>
            <person name="Pigne S."/>
            <person name="Luyten I."/>
            <person name="Amselem J."/>
            <person name="Wittenberg A.H.J."/>
            <person name="Zhou S."/>
            <person name="de Queiroz M.V."/>
            <person name="Robin G.P."/>
            <person name="Auger A."/>
            <person name="Hainaut M."/>
            <person name="Henrissat B."/>
            <person name="Kim K.-T."/>
            <person name="Lee Y.-H."/>
            <person name="Lespinet O."/>
            <person name="Schwartz D.C."/>
            <person name="Thon M.R."/>
            <person name="O'Connell R.J."/>
        </authorList>
    </citation>
    <scope>NUCLEOTIDE SEQUENCE [LARGE SCALE GENOMIC DNA]</scope>
    <source>
        <strain evidence="6">IMI 349063</strain>
    </source>
</reference>
<dbReference type="PROSITE" id="PS00463">
    <property type="entry name" value="ZN2_CY6_FUNGAL_1"/>
    <property type="match status" value="1"/>
</dbReference>
<dbReference type="Proteomes" id="UP000092177">
    <property type="component" value="Chromosome 5"/>
</dbReference>